<keyword evidence="2" id="KW-1185">Reference proteome</keyword>
<dbReference type="InterPro" id="IPR020568">
    <property type="entry name" value="Ribosomal_Su5_D2-typ_SF"/>
</dbReference>
<evidence type="ECO:0000313" key="2">
    <source>
        <dbReference type="Proteomes" id="UP000718451"/>
    </source>
</evidence>
<accession>A0ABX1GRM2</accession>
<organism evidence="1 2">
    <name type="scientific">Croceivirga thetidis</name>
    <dbReference type="NCBI Taxonomy" id="2721623"/>
    <lineage>
        <taxon>Bacteria</taxon>
        <taxon>Pseudomonadati</taxon>
        <taxon>Bacteroidota</taxon>
        <taxon>Flavobacteriia</taxon>
        <taxon>Flavobacteriales</taxon>
        <taxon>Flavobacteriaceae</taxon>
        <taxon>Croceivirga</taxon>
    </lineage>
</organism>
<keyword evidence="1" id="KW-0418">Kinase</keyword>
<gene>
    <name evidence="1" type="ORF">HCU67_06985</name>
</gene>
<dbReference type="EMBL" id="JAAWWL010000001">
    <property type="protein sequence ID" value="NKI31686.1"/>
    <property type="molecule type" value="Genomic_DNA"/>
</dbReference>
<evidence type="ECO:0000313" key="1">
    <source>
        <dbReference type="EMBL" id="NKI31686.1"/>
    </source>
</evidence>
<dbReference type="NCBIfam" id="NF040656">
    <property type="entry name" value="GHMP_GYDIA"/>
    <property type="match status" value="1"/>
</dbReference>
<dbReference type="InterPro" id="IPR014721">
    <property type="entry name" value="Ribsml_uS5_D2-typ_fold_subgr"/>
</dbReference>
<proteinExistence type="predicted"/>
<name>A0ABX1GRM2_9FLAO</name>
<dbReference type="SUPFAM" id="SSF54211">
    <property type="entry name" value="Ribosomal protein S5 domain 2-like"/>
    <property type="match status" value="1"/>
</dbReference>
<dbReference type="Gene3D" id="3.30.230.10">
    <property type="match status" value="1"/>
</dbReference>
<keyword evidence="1" id="KW-0808">Transferase</keyword>
<protein>
    <submittedName>
        <fullName evidence="1">GHMP kinase</fullName>
    </submittedName>
</protein>
<sequence length="301" mass="34004">MAEKYYSNGKLLLTGEYAILDGAMGLAVPTKFGQSLEVFSHKQPKLVWKSFDEDSSIWFEADFDLDGFSILNTSDKETAETLQKILTVARIENPEFLNTPSGVQIETRLGFPRKWGLGTSSTLINNIAQWANIDAYTLLSKTLGGSGYDIACAHHYQPLLYRLDLGKSKVLPLNFHPPFDQSLFFIYLNKKQNSRKAIANYRKQTFNKKKLVDKINDITQSFLEAQRVEEMESLILEHEMALSTILGMPPIKQKFPDYFGALKSLGAWGGDFILATGNEKTPAYFKDRGFDIVIPYSEMVL</sequence>
<dbReference type="InterPro" id="IPR047765">
    <property type="entry name" value="GHMP_GYDIA-like"/>
</dbReference>
<dbReference type="RefSeq" id="WP_168551841.1">
    <property type="nucleotide sequence ID" value="NZ_JAAWWL010000001.1"/>
</dbReference>
<dbReference type="Proteomes" id="UP000718451">
    <property type="component" value="Unassembled WGS sequence"/>
</dbReference>
<dbReference type="GO" id="GO:0016301">
    <property type="term" value="F:kinase activity"/>
    <property type="evidence" value="ECO:0007669"/>
    <property type="project" value="UniProtKB-KW"/>
</dbReference>
<reference evidence="1 2" key="1">
    <citation type="submission" date="2020-04" db="EMBL/GenBank/DDBJ databases">
        <authorList>
            <person name="Yoon J."/>
        </authorList>
    </citation>
    <scope>NUCLEOTIDE SEQUENCE [LARGE SCALE GENOMIC DNA]</scope>
    <source>
        <strain evidence="1 2">DJ-13</strain>
    </source>
</reference>
<comment type="caution">
    <text evidence="1">The sequence shown here is derived from an EMBL/GenBank/DDBJ whole genome shotgun (WGS) entry which is preliminary data.</text>
</comment>